<keyword evidence="1" id="KW-0812">Transmembrane</keyword>
<name>A0A919K1W3_9ACTN</name>
<feature type="transmembrane region" description="Helical" evidence="1">
    <location>
        <begin position="20"/>
        <end position="40"/>
    </location>
</feature>
<accession>A0A919K1W3</accession>
<dbReference type="EMBL" id="BOMV01000023">
    <property type="protein sequence ID" value="GIE95081.1"/>
    <property type="molecule type" value="Genomic_DNA"/>
</dbReference>
<organism evidence="2 3">
    <name type="scientific">Paractinoplanes rishiriensis</name>
    <dbReference type="NCBI Taxonomy" id="1050105"/>
    <lineage>
        <taxon>Bacteria</taxon>
        <taxon>Bacillati</taxon>
        <taxon>Actinomycetota</taxon>
        <taxon>Actinomycetes</taxon>
        <taxon>Micromonosporales</taxon>
        <taxon>Micromonosporaceae</taxon>
        <taxon>Paractinoplanes</taxon>
    </lineage>
</organism>
<evidence type="ECO:0000256" key="1">
    <source>
        <dbReference type="SAM" id="Phobius"/>
    </source>
</evidence>
<proteinExistence type="predicted"/>
<keyword evidence="1" id="KW-1133">Transmembrane helix</keyword>
<protein>
    <submittedName>
        <fullName evidence="2">Uncharacterized protein</fullName>
    </submittedName>
</protein>
<keyword evidence="3" id="KW-1185">Reference proteome</keyword>
<reference evidence="2" key="1">
    <citation type="submission" date="2021-01" db="EMBL/GenBank/DDBJ databases">
        <title>Whole genome shotgun sequence of Actinoplanes rishiriensis NBRC 108556.</title>
        <authorList>
            <person name="Komaki H."/>
            <person name="Tamura T."/>
        </authorList>
    </citation>
    <scope>NUCLEOTIDE SEQUENCE</scope>
    <source>
        <strain evidence="2">NBRC 108556</strain>
    </source>
</reference>
<keyword evidence="1" id="KW-0472">Membrane</keyword>
<dbReference type="AlphaFoldDB" id="A0A919K1W3"/>
<sequence>MIYGRPAPLPEPRENSWRSAGAVVLVFLAVYGAGIGAVRWRLEQPVEAARISAPDTPVEPVAVVPAPTTPAPPEIVLGRECLPEGARGVTALGLRVVCLQQPWDIAPNWQLR</sequence>
<evidence type="ECO:0000313" key="3">
    <source>
        <dbReference type="Proteomes" id="UP000636960"/>
    </source>
</evidence>
<dbReference type="Proteomes" id="UP000636960">
    <property type="component" value="Unassembled WGS sequence"/>
</dbReference>
<dbReference type="RefSeq" id="WP_203781380.1">
    <property type="nucleotide sequence ID" value="NZ_BOMV01000023.1"/>
</dbReference>
<evidence type="ECO:0000313" key="2">
    <source>
        <dbReference type="EMBL" id="GIE95081.1"/>
    </source>
</evidence>
<comment type="caution">
    <text evidence="2">The sequence shown here is derived from an EMBL/GenBank/DDBJ whole genome shotgun (WGS) entry which is preliminary data.</text>
</comment>
<gene>
    <name evidence="2" type="ORF">Ari01nite_25460</name>
</gene>